<keyword evidence="5 8" id="KW-0378">Hydrolase</keyword>
<dbReference type="Proteomes" id="UP001595444">
    <property type="component" value="Unassembled WGS sequence"/>
</dbReference>
<protein>
    <submittedName>
        <fullName evidence="8">Tannase/feruloyl esterase family alpha/beta hydrolase</fullName>
    </submittedName>
</protein>
<evidence type="ECO:0000256" key="4">
    <source>
        <dbReference type="ARBA" id="ARBA00022729"/>
    </source>
</evidence>
<dbReference type="PANTHER" id="PTHR33938">
    <property type="entry name" value="FERULOYL ESTERASE B-RELATED"/>
    <property type="match status" value="1"/>
</dbReference>
<dbReference type="RefSeq" id="WP_194213808.1">
    <property type="nucleotide sequence ID" value="NZ_CP061205.1"/>
</dbReference>
<keyword evidence="4" id="KW-0732">Signal</keyword>
<dbReference type="PANTHER" id="PTHR33938:SF15">
    <property type="entry name" value="FERULOYL ESTERASE B-RELATED"/>
    <property type="match status" value="1"/>
</dbReference>
<evidence type="ECO:0000256" key="3">
    <source>
        <dbReference type="ARBA" id="ARBA00022723"/>
    </source>
</evidence>
<evidence type="ECO:0000313" key="8">
    <source>
        <dbReference type="EMBL" id="MFC3052529.1"/>
    </source>
</evidence>
<gene>
    <name evidence="8" type="ORF">ACFOKA_11505</name>
</gene>
<evidence type="ECO:0000313" key="9">
    <source>
        <dbReference type="Proteomes" id="UP001595444"/>
    </source>
</evidence>
<name>A0ABV7D766_9PROT</name>
<accession>A0ABV7D766</accession>
<evidence type="ECO:0000256" key="7">
    <source>
        <dbReference type="ARBA" id="ARBA00023157"/>
    </source>
</evidence>
<dbReference type="InterPro" id="IPR029058">
    <property type="entry name" value="AB_hydrolase_fold"/>
</dbReference>
<proteinExistence type="inferred from homology"/>
<sequence length="553" mass="60819">MPNWRKPIAGLKQVILKALAMFFAVGVTITLPQHHAFANDATACSMIRFADFSTLDGGNAATSITSTALLKNAPVSEAESARTYRFSLMMGAPIAEGISELPEHCLIEGYVTPTIRFQFRLPVKDNWNGNYLMSSCDGFCGSIQTERTMAGIARNYATMTHDGGHTNMGFDGKWARNNLQGRIDFGHRANHVLAIAAKAIIKAYYGAPPQYSIIAGCSKGGQAGVMAAQRYPQDYDGVIARGPTVNYTKVNLISCMDNAKDALDENDQPIFDISFADFIKKAVMAACDETDGLKDGLISDPRQCHFDPATLLCGKTEGDKCLSAQQVTALKGLYAPSVDSTGKELYGALPYGSEEEWKGWVIPQQAGVKPYHYYAATEYMKYIAYPNALPLDANWRDFEYETEKNKLAEMSTVFDADNPDLREFRDRGGKMIVLHGWSDGAIPAYASIKWYEDVIRFMGGREKTAEFARMFLLPGVIHCGMEGPGPNTMDAITMLETWMAGGPAPESLLTSKIENGVTVRTRPVYPYPYGVKYKGKGDINKAENFKRIDPVGR</sequence>
<keyword evidence="2" id="KW-0719">Serine esterase</keyword>
<dbReference type="SUPFAM" id="SSF53474">
    <property type="entry name" value="alpha/beta-Hydrolases"/>
    <property type="match status" value="1"/>
</dbReference>
<organism evidence="8 9">
    <name type="scientific">Kordiimonas pumila</name>
    <dbReference type="NCBI Taxonomy" id="2161677"/>
    <lineage>
        <taxon>Bacteria</taxon>
        <taxon>Pseudomonadati</taxon>
        <taxon>Pseudomonadota</taxon>
        <taxon>Alphaproteobacteria</taxon>
        <taxon>Kordiimonadales</taxon>
        <taxon>Kordiimonadaceae</taxon>
        <taxon>Kordiimonas</taxon>
    </lineage>
</organism>
<evidence type="ECO:0000256" key="5">
    <source>
        <dbReference type="ARBA" id="ARBA00022801"/>
    </source>
</evidence>
<dbReference type="Pfam" id="PF07519">
    <property type="entry name" value="Tannase"/>
    <property type="match status" value="1"/>
</dbReference>
<evidence type="ECO:0000256" key="6">
    <source>
        <dbReference type="ARBA" id="ARBA00022837"/>
    </source>
</evidence>
<dbReference type="GO" id="GO:0016787">
    <property type="term" value="F:hydrolase activity"/>
    <property type="evidence" value="ECO:0007669"/>
    <property type="project" value="UniProtKB-KW"/>
</dbReference>
<comment type="caution">
    <text evidence="8">The sequence shown here is derived from an EMBL/GenBank/DDBJ whole genome shotgun (WGS) entry which is preliminary data.</text>
</comment>
<reference evidence="9" key="1">
    <citation type="journal article" date="2019" name="Int. J. Syst. Evol. Microbiol.">
        <title>The Global Catalogue of Microorganisms (GCM) 10K type strain sequencing project: providing services to taxonomists for standard genome sequencing and annotation.</title>
        <authorList>
            <consortium name="The Broad Institute Genomics Platform"/>
            <consortium name="The Broad Institute Genome Sequencing Center for Infectious Disease"/>
            <person name="Wu L."/>
            <person name="Ma J."/>
        </authorList>
    </citation>
    <scope>NUCLEOTIDE SEQUENCE [LARGE SCALE GENOMIC DNA]</scope>
    <source>
        <strain evidence="9">KCTC 62164</strain>
    </source>
</reference>
<keyword evidence="7" id="KW-1015">Disulfide bond</keyword>
<comment type="similarity">
    <text evidence="1">Belongs to the tannase family.</text>
</comment>
<dbReference type="InterPro" id="IPR011118">
    <property type="entry name" value="Tannase/feruloyl_esterase"/>
</dbReference>
<evidence type="ECO:0000256" key="2">
    <source>
        <dbReference type="ARBA" id="ARBA00022487"/>
    </source>
</evidence>
<evidence type="ECO:0000256" key="1">
    <source>
        <dbReference type="ARBA" id="ARBA00006249"/>
    </source>
</evidence>
<keyword evidence="3" id="KW-0479">Metal-binding</keyword>
<dbReference type="EMBL" id="JBHRSL010000010">
    <property type="protein sequence ID" value="MFC3052529.1"/>
    <property type="molecule type" value="Genomic_DNA"/>
</dbReference>
<keyword evidence="9" id="KW-1185">Reference proteome</keyword>
<keyword evidence="6" id="KW-0106">Calcium</keyword>